<evidence type="ECO:0000256" key="3">
    <source>
        <dbReference type="ARBA" id="ARBA00022989"/>
    </source>
</evidence>
<evidence type="ECO:0000256" key="4">
    <source>
        <dbReference type="ARBA" id="ARBA00023136"/>
    </source>
</evidence>
<evidence type="ECO:0000259" key="6">
    <source>
        <dbReference type="Pfam" id="PF07298"/>
    </source>
</evidence>
<organism evidence="7 8">
    <name type="scientific">Litoreibacter ascidiaceicola</name>
    <dbReference type="NCBI Taxonomy" id="1486859"/>
    <lineage>
        <taxon>Bacteria</taxon>
        <taxon>Pseudomonadati</taxon>
        <taxon>Pseudomonadota</taxon>
        <taxon>Alphaproteobacteria</taxon>
        <taxon>Rhodobacterales</taxon>
        <taxon>Roseobacteraceae</taxon>
        <taxon>Litoreibacter</taxon>
    </lineage>
</organism>
<dbReference type="RefSeq" id="WP_073143111.1">
    <property type="nucleotide sequence ID" value="NZ_FQUV01000004.1"/>
</dbReference>
<proteinExistence type="predicted"/>
<evidence type="ECO:0000313" key="7">
    <source>
        <dbReference type="EMBL" id="SHF13751.1"/>
    </source>
</evidence>
<sequence>MTLLIIGVLLWSFAHWIKRLAPDLRQAMTDKMGEASKGVIAVALVLSIVLMVVGYGRAEFIAVWYPPSFFGHINNLLMLLAFYVFGASAAKPAKVWLGTKIRHPQLAAVKIWAVAHLLANGDLASIVLFGGLLAWAVISVIMINRAQGPWTPPAQAPVKKEIVLVVITLVLFSVVSGIHIWLGVNPFGGV</sequence>
<evidence type="ECO:0000256" key="5">
    <source>
        <dbReference type="SAM" id="Phobius"/>
    </source>
</evidence>
<evidence type="ECO:0000313" key="8">
    <source>
        <dbReference type="Proteomes" id="UP000184144"/>
    </source>
</evidence>
<evidence type="ECO:0000256" key="1">
    <source>
        <dbReference type="ARBA" id="ARBA00004141"/>
    </source>
</evidence>
<keyword evidence="3 5" id="KW-1133">Transmembrane helix</keyword>
<keyword evidence="8" id="KW-1185">Reference proteome</keyword>
<feature type="transmembrane region" description="Helical" evidence="5">
    <location>
        <begin position="38"/>
        <end position="57"/>
    </location>
</feature>
<name>A0A1M4Z6V9_9RHOB</name>
<feature type="transmembrane region" description="Helical" evidence="5">
    <location>
        <begin position="162"/>
        <end position="182"/>
    </location>
</feature>
<dbReference type="EMBL" id="FQUV01000004">
    <property type="protein sequence ID" value="SHF13751.1"/>
    <property type="molecule type" value="Genomic_DNA"/>
</dbReference>
<feature type="transmembrane region" description="Helical" evidence="5">
    <location>
        <begin position="69"/>
        <end position="90"/>
    </location>
</feature>
<reference evidence="8" key="1">
    <citation type="submission" date="2016-11" db="EMBL/GenBank/DDBJ databases">
        <authorList>
            <person name="Varghese N."/>
            <person name="Submissions S."/>
        </authorList>
    </citation>
    <scope>NUCLEOTIDE SEQUENCE [LARGE SCALE GENOMIC DNA]</scope>
    <source>
        <strain evidence="8">DSM 100566</strain>
    </source>
</reference>
<evidence type="ECO:0000256" key="2">
    <source>
        <dbReference type="ARBA" id="ARBA00022692"/>
    </source>
</evidence>
<keyword evidence="2 5" id="KW-0812">Transmembrane</keyword>
<feature type="transmembrane region" description="Helical" evidence="5">
    <location>
        <begin position="123"/>
        <end position="142"/>
    </location>
</feature>
<dbReference type="STRING" id="1486859.SAMN05444273_10465"/>
<dbReference type="Proteomes" id="UP000184144">
    <property type="component" value="Unassembled WGS sequence"/>
</dbReference>
<accession>A0A1M4Z6V9</accession>
<dbReference type="OrthoDB" id="5293641at2"/>
<comment type="subcellular location">
    <subcellularLocation>
        <location evidence="1">Membrane</location>
        <topology evidence="1">Multi-pass membrane protein</topology>
    </subcellularLocation>
</comment>
<feature type="domain" description="NnrU" evidence="6">
    <location>
        <begin position="3"/>
        <end position="186"/>
    </location>
</feature>
<dbReference type="GO" id="GO:0016020">
    <property type="term" value="C:membrane"/>
    <property type="evidence" value="ECO:0007669"/>
    <property type="project" value="UniProtKB-SubCell"/>
</dbReference>
<gene>
    <name evidence="7" type="ORF">SAMN05444273_10465</name>
</gene>
<dbReference type="InterPro" id="IPR009915">
    <property type="entry name" value="NnrU_dom"/>
</dbReference>
<dbReference type="AlphaFoldDB" id="A0A1M4Z6V9"/>
<protein>
    <submittedName>
        <fullName evidence="7">NnrU protein</fullName>
    </submittedName>
</protein>
<keyword evidence="4 5" id="KW-0472">Membrane</keyword>
<dbReference type="Pfam" id="PF07298">
    <property type="entry name" value="NnrU"/>
    <property type="match status" value="1"/>
</dbReference>